<comment type="subcellular location">
    <subcellularLocation>
        <location evidence="1">Cell membrane</location>
    </subcellularLocation>
</comment>
<proteinExistence type="inferred from homology"/>
<name>A0A5N6QWZ5_9ROSI</name>
<keyword evidence="9 12" id="KW-0472">Membrane</keyword>
<evidence type="ECO:0000256" key="1">
    <source>
        <dbReference type="ARBA" id="ARBA00004236"/>
    </source>
</evidence>
<dbReference type="InterPro" id="IPR011009">
    <property type="entry name" value="Kinase-like_dom_sf"/>
</dbReference>
<evidence type="ECO:0000256" key="10">
    <source>
        <dbReference type="PROSITE-ProRule" id="PRU10141"/>
    </source>
</evidence>
<dbReference type="PANTHER" id="PTHR35736">
    <property type="entry name" value="EXPRESSED PROTEIN"/>
    <property type="match status" value="1"/>
</dbReference>
<evidence type="ECO:0000256" key="11">
    <source>
        <dbReference type="SAM" id="MobiDB-lite"/>
    </source>
</evidence>
<feature type="region of interest" description="Disordered" evidence="11">
    <location>
        <begin position="567"/>
        <end position="610"/>
    </location>
</feature>
<accession>A0A5N6QWZ5</accession>
<dbReference type="SUPFAM" id="SSF56112">
    <property type="entry name" value="Protein kinase-like (PK-like)"/>
    <property type="match status" value="1"/>
</dbReference>
<dbReference type="SMART" id="SM00220">
    <property type="entry name" value="S_TKc"/>
    <property type="match status" value="1"/>
</dbReference>
<feature type="domain" description="Protein kinase" evidence="13">
    <location>
        <begin position="624"/>
        <end position="900"/>
    </location>
</feature>
<keyword evidence="6 10" id="KW-0547">Nucleotide-binding</keyword>
<dbReference type="FunFam" id="3.30.200.20:FF:000178">
    <property type="entry name" value="serine/threonine-protein kinase PBS1-like"/>
    <property type="match status" value="1"/>
</dbReference>
<dbReference type="GO" id="GO:0005886">
    <property type="term" value="C:plasma membrane"/>
    <property type="evidence" value="ECO:0007669"/>
    <property type="project" value="UniProtKB-SubCell"/>
</dbReference>
<keyword evidence="8 10" id="KW-0067">ATP-binding</keyword>
<dbReference type="Proteomes" id="UP000327013">
    <property type="component" value="Chromosome 3"/>
</dbReference>
<dbReference type="EMBL" id="CM017323">
    <property type="protein sequence ID" value="KAE8021292.1"/>
    <property type="molecule type" value="Genomic_DNA"/>
</dbReference>
<keyword evidence="4" id="KW-0723">Serine/threonine-protein kinase</keyword>
<feature type="transmembrane region" description="Helical" evidence="12">
    <location>
        <begin position="12"/>
        <end position="33"/>
    </location>
</feature>
<evidence type="ECO:0000256" key="9">
    <source>
        <dbReference type="ARBA" id="ARBA00023136"/>
    </source>
</evidence>
<evidence type="ECO:0000256" key="6">
    <source>
        <dbReference type="ARBA" id="ARBA00022741"/>
    </source>
</evidence>
<dbReference type="GO" id="GO:0004674">
    <property type="term" value="F:protein serine/threonine kinase activity"/>
    <property type="evidence" value="ECO:0007669"/>
    <property type="project" value="UniProtKB-KW"/>
</dbReference>
<evidence type="ECO:0000256" key="3">
    <source>
        <dbReference type="ARBA" id="ARBA00022475"/>
    </source>
</evidence>
<dbReference type="Pfam" id="PF00069">
    <property type="entry name" value="Pkinase"/>
    <property type="match status" value="1"/>
</dbReference>
<dbReference type="OrthoDB" id="1930927at2759"/>
<dbReference type="FunFam" id="1.10.510.10:FF:000032">
    <property type="entry name" value="Serine/threonine-protein kinase PBS1"/>
    <property type="match status" value="1"/>
</dbReference>
<evidence type="ECO:0000256" key="4">
    <source>
        <dbReference type="ARBA" id="ARBA00022527"/>
    </source>
</evidence>
<feature type="region of interest" description="Disordered" evidence="11">
    <location>
        <begin position="59"/>
        <end position="78"/>
    </location>
</feature>
<keyword evidence="12" id="KW-1133">Transmembrane helix</keyword>
<evidence type="ECO:0000313" key="14">
    <source>
        <dbReference type="EMBL" id="KAE8021292.1"/>
    </source>
</evidence>
<dbReference type="PANTHER" id="PTHR35736:SF1">
    <property type="entry name" value="EXPRESSED PROTEIN"/>
    <property type="match status" value="1"/>
</dbReference>
<keyword evidence="12" id="KW-0812">Transmembrane</keyword>
<dbReference type="CDD" id="cd14066">
    <property type="entry name" value="STKc_IRAK"/>
    <property type="match status" value="1"/>
</dbReference>
<evidence type="ECO:0000256" key="2">
    <source>
        <dbReference type="ARBA" id="ARBA00008684"/>
    </source>
</evidence>
<dbReference type="PROSITE" id="PS50011">
    <property type="entry name" value="PROTEIN_KINASE_DOM"/>
    <property type="match status" value="1"/>
</dbReference>
<dbReference type="PROSITE" id="PS00107">
    <property type="entry name" value="PROTEIN_KINASE_ATP"/>
    <property type="match status" value="1"/>
</dbReference>
<feature type="compositionally biased region" description="Basic and acidic residues" evidence="11">
    <location>
        <begin position="567"/>
        <end position="580"/>
    </location>
</feature>
<sequence length="969" mass="108325">MRYYCFRRKRVSVRSCLIVCAICIGTGLLMLALRPVDDPPMDVDFPWVSRSSVVAFAPENGNWGQSSEGKRGRGGESERKCATVEEMGEVFKGGFQKESLRVRRIIEDHFAINGASRVRGLPPDQFCRHGFVMGKSSEAGFGNEMYKVLTGAALSIMLNRSLIIGQTRHIGLVSSLSFLGKYPFGDYISYSNLTFTLKEVKHLWRHNGCERKYRKRLIMRTDDFEKPSETNVLCSNWREWKQPIIWFQGTTDATAAQFFLKNIHPEMRNAASNLFGQPESLQSRPNVFGELMRALISPTKDVEEAVNWVIGGGMDPHISLHMRMLTNRSVRAVWAALSCIRKAIRLRHLTSRPKVVLVSDSPSLVKAVTPDLSEFAEVLHFDFELFKGNISNDYNGLHNLDFRVKDWGPAPRWVAFVDFFLASRAKYAVISGAHRRVGTTYAQLIAALAAAHSLEGLRLQVGWGHVWNRFAGPLSCRHQPGQCAVTPLLPPAWWDGIWQSPIPRDIRRLAAYGVQLSGFGTIDEDYLQSFCKSRKAVVRTVPFILEKELMGCFGCFGIRKKGKESKLKDEEVKSVKDNRKPAGIFPASSSESRLGSSGPKDESNNPGQPPTFTYRELATATNNFRNESFIGQGGFGDVYKGKLERNGQLVAIKKLDHSGLQGDSEFLVEVLMLSLMCHPNLVTLYGYCAEGNQRLLVYEYIPLGSLQDHLHDLPPEKEPLDWNTRMMIAAGAAKGLEFLHHQAEPPVIFRDLKSSNILLGEGFHPKLSDFGLAKFGPSGDKSHVSTRVMGTQGYCAPEYATSGKLTMKSDIYSFGVVLLELITGRKALDDGHGHDRHLVEWARPSLKDRTKVVQLADPVLRGQFSESVLKKAVDVAILCLQENANNRPSMQDVVAAMNFLVSCRYCPNKANKAAIKATEDNSPNETKMLDKGLDREQAVAEARMWGETWRDKQRQTSHTAASDGLYTHS</sequence>
<keyword evidence="3" id="KW-1003">Cell membrane</keyword>
<evidence type="ECO:0000256" key="7">
    <source>
        <dbReference type="ARBA" id="ARBA00022777"/>
    </source>
</evidence>
<evidence type="ECO:0000256" key="12">
    <source>
        <dbReference type="SAM" id="Phobius"/>
    </source>
</evidence>
<feature type="region of interest" description="Disordered" evidence="11">
    <location>
        <begin position="945"/>
        <end position="969"/>
    </location>
</feature>
<dbReference type="Gene3D" id="1.10.510.10">
    <property type="entry name" value="Transferase(Phosphotransferase) domain 1"/>
    <property type="match status" value="1"/>
</dbReference>
<feature type="compositionally biased region" description="Basic and acidic residues" evidence="11">
    <location>
        <begin position="68"/>
        <end position="78"/>
    </location>
</feature>
<dbReference type="InterPro" id="IPR017441">
    <property type="entry name" value="Protein_kinase_ATP_BS"/>
</dbReference>
<organism evidence="14 15">
    <name type="scientific">Carpinus fangiana</name>
    <dbReference type="NCBI Taxonomy" id="176857"/>
    <lineage>
        <taxon>Eukaryota</taxon>
        <taxon>Viridiplantae</taxon>
        <taxon>Streptophyta</taxon>
        <taxon>Embryophyta</taxon>
        <taxon>Tracheophyta</taxon>
        <taxon>Spermatophyta</taxon>
        <taxon>Magnoliopsida</taxon>
        <taxon>eudicotyledons</taxon>
        <taxon>Gunneridae</taxon>
        <taxon>Pentapetalae</taxon>
        <taxon>rosids</taxon>
        <taxon>fabids</taxon>
        <taxon>Fagales</taxon>
        <taxon>Betulaceae</taxon>
        <taxon>Carpinus</taxon>
    </lineage>
</organism>
<keyword evidence="7" id="KW-0418">Kinase</keyword>
<feature type="binding site" evidence="10">
    <location>
        <position position="654"/>
    </location>
    <ligand>
        <name>ATP</name>
        <dbReference type="ChEBI" id="CHEBI:30616"/>
    </ligand>
</feature>
<protein>
    <recommendedName>
        <fullName evidence="13">Protein kinase domain-containing protein</fullName>
    </recommendedName>
</protein>
<dbReference type="AlphaFoldDB" id="A0A5N6QWZ5"/>
<keyword evidence="5" id="KW-0808">Transferase</keyword>
<evidence type="ECO:0000256" key="8">
    <source>
        <dbReference type="ARBA" id="ARBA00022840"/>
    </source>
</evidence>
<comment type="similarity">
    <text evidence="2">Belongs to the protein kinase superfamily. Ser/Thr protein kinase family.</text>
</comment>
<dbReference type="Pfam" id="PF25102">
    <property type="entry name" value="DUF7810"/>
    <property type="match status" value="1"/>
</dbReference>
<reference evidence="14 15" key="1">
    <citation type="submission" date="2019-06" db="EMBL/GenBank/DDBJ databases">
        <title>A chromosomal-level reference genome of Carpinus fangiana (Coryloideae, Betulaceae).</title>
        <authorList>
            <person name="Yang X."/>
            <person name="Wang Z."/>
            <person name="Zhang L."/>
            <person name="Hao G."/>
            <person name="Liu J."/>
            <person name="Yang Y."/>
        </authorList>
    </citation>
    <scope>NUCLEOTIDE SEQUENCE [LARGE SCALE GENOMIC DNA]</scope>
    <source>
        <strain evidence="14">Cfa_2016G</strain>
        <tissue evidence="14">Leaf</tissue>
    </source>
</reference>
<dbReference type="InterPro" id="IPR056712">
    <property type="entry name" value="DUF7810"/>
</dbReference>
<evidence type="ECO:0000256" key="5">
    <source>
        <dbReference type="ARBA" id="ARBA00022679"/>
    </source>
</evidence>
<gene>
    <name evidence="14" type="ORF">FH972_007197</name>
</gene>
<dbReference type="GO" id="GO:0005524">
    <property type="term" value="F:ATP binding"/>
    <property type="evidence" value="ECO:0007669"/>
    <property type="project" value="UniProtKB-UniRule"/>
</dbReference>
<evidence type="ECO:0000313" key="15">
    <source>
        <dbReference type="Proteomes" id="UP000327013"/>
    </source>
</evidence>
<evidence type="ECO:0000259" key="13">
    <source>
        <dbReference type="PROSITE" id="PS50011"/>
    </source>
</evidence>
<keyword evidence="15" id="KW-1185">Reference proteome</keyword>
<feature type="compositionally biased region" description="Low complexity" evidence="11">
    <location>
        <begin position="588"/>
        <end position="597"/>
    </location>
</feature>
<dbReference type="InterPro" id="IPR000719">
    <property type="entry name" value="Prot_kinase_dom"/>
</dbReference>
<dbReference type="Gene3D" id="3.30.200.20">
    <property type="entry name" value="Phosphorylase Kinase, domain 1"/>
    <property type="match status" value="1"/>
</dbReference>